<dbReference type="Proteomes" id="UP000823775">
    <property type="component" value="Unassembled WGS sequence"/>
</dbReference>
<organism evidence="1 2">
    <name type="scientific">Datura stramonium</name>
    <name type="common">Jimsonweed</name>
    <name type="synonym">Common thornapple</name>
    <dbReference type="NCBI Taxonomy" id="4076"/>
    <lineage>
        <taxon>Eukaryota</taxon>
        <taxon>Viridiplantae</taxon>
        <taxon>Streptophyta</taxon>
        <taxon>Embryophyta</taxon>
        <taxon>Tracheophyta</taxon>
        <taxon>Spermatophyta</taxon>
        <taxon>Magnoliopsida</taxon>
        <taxon>eudicotyledons</taxon>
        <taxon>Gunneridae</taxon>
        <taxon>Pentapetalae</taxon>
        <taxon>asterids</taxon>
        <taxon>lamiids</taxon>
        <taxon>Solanales</taxon>
        <taxon>Solanaceae</taxon>
        <taxon>Solanoideae</taxon>
        <taxon>Datureae</taxon>
        <taxon>Datura</taxon>
    </lineage>
</organism>
<sequence length="56" mass="6377">GNGFEEYNIKKKTPTSSTAIRLYGLMKESFAVMTLAANDVESEEVVRKYLYQARVE</sequence>
<dbReference type="EMBL" id="JACEIK010008706">
    <property type="protein sequence ID" value="MCE3051533.1"/>
    <property type="molecule type" value="Genomic_DNA"/>
</dbReference>
<keyword evidence="2" id="KW-1185">Reference proteome</keyword>
<gene>
    <name evidence="1" type="ORF">HAX54_050100</name>
</gene>
<name>A0ABS8WL20_DATST</name>
<feature type="non-terminal residue" evidence="1">
    <location>
        <position position="1"/>
    </location>
</feature>
<evidence type="ECO:0000313" key="1">
    <source>
        <dbReference type="EMBL" id="MCE3051533.1"/>
    </source>
</evidence>
<accession>A0ABS8WL20</accession>
<proteinExistence type="predicted"/>
<protein>
    <submittedName>
        <fullName evidence="1">Uncharacterized protein</fullName>
    </submittedName>
</protein>
<evidence type="ECO:0000313" key="2">
    <source>
        <dbReference type="Proteomes" id="UP000823775"/>
    </source>
</evidence>
<reference evidence="1 2" key="1">
    <citation type="journal article" date="2021" name="BMC Genomics">
        <title>Datura genome reveals duplications of psychoactive alkaloid biosynthetic genes and high mutation rate following tissue culture.</title>
        <authorList>
            <person name="Rajewski A."/>
            <person name="Carter-House D."/>
            <person name="Stajich J."/>
            <person name="Litt A."/>
        </authorList>
    </citation>
    <scope>NUCLEOTIDE SEQUENCE [LARGE SCALE GENOMIC DNA]</scope>
    <source>
        <strain evidence="1">AR-01</strain>
    </source>
</reference>
<comment type="caution">
    <text evidence="1">The sequence shown here is derived from an EMBL/GenBank/DDBJ whole genome shotgun (WGS) entry which is preliminary data.</text>
</comment>
<feature type="non-terminal residue" evidence="1">
    <location>
        <position position="56"/>
    </location>
</feature>